<evidence type="ECO:0000256" key="2">
    <source>
        <dbReference type="ARBA" id="ARBA00022723"/>
    </source>
</evidence>
<evidence type="ECO:0000259" key="9">
    <source>
        <dbReference type="PROSITE" id="PS50048"/>
    </source>
</evidence>
<comment type="caution">
    <text evidence="10">The sequence shown here is derived from an EMBL/GenBank/DDBJ whole genome shotgun (WGS) entry which is preliminary data.</text>
</comment>
<dbReference type="InterPro" id="IPR036864">
    <property type="entry name" value="Zn2-C6_fun-type_DNA-bd_sf"/>
</dbReference>
<sequence length="753" mass="85257">MMRSGLGDTVTPRVTLRPSPPSPSGSSPSSSHQLTFDHGTVNNGLDDSHQDARPSKRQKTQACLRCKRRKQKCDYRKPCGNCVKADERCHTASSVQQSQALAITAGVVAQDPLIRLAEIAALEERVSRIERMSDRSRSLNDSGEPDNSRYHTQERPAFNNATSGSPSLLVDTLHLSRSTPAMALLAAFAVPTSEQGSPNFIAGATPRECPQGHIETMVDSAAEETLFNIYNDKVQWRYPFLRLYQLRNRHERPSDPCTLFFVSMIYSISLLLARNSVVLSSGFKQEDFYRIAVTRHLAHIFKEEDPLLHIQAYLIIAMHAVYSPSTERIITITSAAMRYCVMAQLHCGDAEPEPVDVAARIRTQIRRRIFWCAYKLDRTVGGTYHLPMSIPDSQITVKLYANIEDAELDDRCSSAFPDEVQGVTRYTDVSAALHVVYCRQIQSEILNSTLHRDYTEHFDRNDRWRLRVLDKLDRWRSLWDRYLDIPSPQLASSDWINMMYSYSLSMLYQPTKTSVFHSAGTWTVKACVQACLIFRKFQKDTTATELWLGFIAQFKCGVYLLYTFFATPPQIRPAVYEHPDIPEAVRVCSITLSLIAERWPQSRCIRDTFDILAREIPLFEHASSRTPPAVRRVRPEAKDSLLSLLKKIEPVVVHRDTLRMIKEMATETFPFHGLAPQDLVVDQSTDLATQVSVESQQASYSSPSQHLDISVDFFQPLTPSTFHMDAVGPLLENIGDSSGVLEFPAYFDLSNYL</sequence>
<dbReference type="Pfam" id="PF04082">
    <property type="entry name" value="Fungal_trans"/>
    <property type="match status" value="1"/>
</dbReference>
<dbReference type="CDD" id="cd12148">
    <property type="entry name" value="fungal_TF_MHR"/>
    <property type="match status" value="1"/>
</dbReference>
<accession>A0AAN5Z695</accession>
<name>A0AAN5Z695_FUSAU</name>
<evidence type="ECO:0000256" key="4">
    <source>
        <dbReference type="ARBA" id="ARBA00023015"/>
    </source>
</evidence>
<keyword evidence="7" id="KW-0539">Nucleus</keyword>
<dbReference type="Proteomes" id="UP000537989">
    <property type="component" value="Unassembled WGS sequence"/>
</dbReference>
<protein>
    <recommendedName>
        <fullName evidence="9">Zn(2)-C6 fungal-type domain-containing protein</fullName>
    </recommendedName>
</protein>
<dbReference type="PROSITE" id="PS00463">
    <property type="entry name" value="ZN2_CY6_FUNGAL_1"/>
    <property type="match status" value="1"/>
</dbReference>
<dbReference type="InterPro" id="IPR001138">
    <property type="entry name" value="Zn2Cys6_DnaBD"/>
</dbReference>
<dbReference type="PANTHER" id="PTHR47782">
    <property type="entry name" value="ZN(II)2CYS6 TRANSCRIPTION FACTOR (EUROFUNG)-RELATED"/>
    <property type="match status" value="1"/>
</dbReference>
<evidence type="ECO:0000313" key="10">
    <source>
        <dbReference type="EMBL" id="KAF5234551.1"/>
    </source>
</evidence>
<dbReference type="SMART" id="SM00906">
    <property type="entry name" value="Fungal_trans"/>
    <property type="match status" value="1"/>
</dbReference>
<keyword evidence="5" id="KW-0238">DNA-binding</keyword>
<feature type="region of interest" description="Disordered" evidence="8">
    <location>
        <begin position="1"/>
        <end position="61"/>
    </location>
</feature>
<dbReference type="SMART" id="SM00066">
    <property type="entry name" value="GAL4"/>
    <property type="match status" value="1"/>
</dbReference>
<keyword evidence="11" id="KW-1185">Reference proteome</keyword>
<dbReference type="InterPro" id="IPR007219">
    <property type="entry name" value="XnlR_reg_dom"/>
</dbReference>
<keyword evidence="3" id="KW-0862">Zinc</keyword>
<dbReference type="PANTHER" id="PTHR47782:SF12">
    <property type="entry name" value="ZN(II)2CYS6 TRANSCRIPTION FACTOR (EUROFUNG)"/>
    <property type="match status" value="1"/>
</dbReference>
<gene>
    <name evidence="10" type="ORF">FAUST_7531</name>
</gene>
<comment type="subcellular location">
    <subcellularLocation>
        <location evidence="1">Nucleus</location>
    </subcellularLocation>
</comment>
<dbReference type="GO" id="GO:0005634">
    <property type="term" value="C:nucleus"/>
    <property type="evidence" value="ECO:0007669"/>
    <property type="project" value="UniProtKB-SubCell"/>
</dbReference>
<dbReference type="InterPro" id="IPR052202">
    <property type="entry name" value="Yeast_MetPath_Reg"/>
</dbReference>
<dbReference type="GO" id="GO:0045944">
    <property type="term" value="P:positive regulation of transcription by RNA polymerase II"/>
    <property type="evidence" value="ECO:0007669"/>
    <property type="project" value="TreeGrafter"/>
</dbReference>
<evidence type="ECO:0000256" key="3">
    <source>
        <dbReference type="ARBA" id="ARBA00022833"/>
    </source>
</evidence>
<evidence type="ECO:0000256" key="6">
    <source>
        <dbReference type="ARBA" id="ARBA00023163"/>
    </source>
</evidence>
<organism evidence="10 11">
    <name type="scientific">Fusarium austroamericanum</name>
    <dbReference type="NCBI Taxonomy" id="282268"/>
    <lineage>
        <taxon>Eukaryota</taxon>
        <taxon>Fungi</taxon>
        <taxon>Dikarya</taxon>
        <taxon>Ascomycota</taxon>
        <taxon>Pezizomycotina</taxon>
        <taxon>Sordariomycetes</taxon>
        <taxon>Hypocreomycetidae</taxon>
        <taxon>Hypocreales</taxon>
        <taxon>Nectriaceae</taxon>
        <taxon>Fusarium</taxon>
    </lineage>
</organism>
<evidence type="ECO:0000256" key="5">
    <source>
        <dbReference type="ARBA" id="ARBA00023125"/>
    </source>
</evidence>
<evidence type="ECO:0000256" key="8">
    <source>
        <dbReference type="SAM" id="MobiDB-lite"/>
    </source>
</evidence>
<dbReference type="Gene3D" id="4.10.240.10">
    <property type="entry name" value="Zn(2)-C6 fungal-type DNA-binding domain"/>
    <property type="match status" value="1"/>
</dbReference>
<evidence type="ECO:0000313" key="11">
    <source>
        <dbReference type="Proteomes" id="UP000537989"/>
    </source>
</evidence>
<keyword evidence="4" id="KW-0805">Transcription regulation</keyword>
<dbReference type="GO" id="GO:0008270">
    <property type="term" value="F:zinc ion binding"/>
    <property type="evidence" value="ECO:0007669"/>
    <property type="project" value="InterPro"/>
</dbReference>
<evidence type="ECO:0000256" key="1">
    <source>
        <dbReference type="ARBA" id="ARBA00004123"/>
    </source>
</evidence>
<dbReference type="Pfam" id="PF00172">
    <property type="entry name" value="Zn_clus"/>
    <property type="match status" value="1"/>
</dbReference>
<dbReference type="GO" id="GO:0000981">
    <property type="term" value="F:DNA-binding transcription factor activity, RNA polymerase II-specific"/>
    <property type="evidence" value="ECO:0007669"/>
    <property type="project" value="InterPro"/>
</dbReference>
<evidence type="ECO:0000256" key="7">
    <source>
        <dbReference type="ARBA" id="ARBA00023242"/>
    </source>
</evidence>
<dbReference type="GO" id="GO:0043565">
    <property type="term" value="F:sequence-specific DNA binding"/>
    <property type="evidence" value="ECO:0007669"/>
    <property type="project" value="TreeGrafter"/>
</dbReference>
<reference evidence="10 11" key="1">
    <citation type="submission" date="2020-02" db="EMBL/GenBank/DDBJ databases">
        <title>Identification and distribution of gene clusters putatively required for synthesis of sphingolipid metabolism inhibitors in phylogenetically diverse species of the filamentous fungus Fusarium.</title>
        <authorList>
            <person name="Kim H.-S."/>
            <person name="Busman M."/>
            <person name="Brown D.W."/>
            <person name="Divon H."/>
            <person name="Uhlig S."/>
            <person name="Proctor R.H."/>
        </authorList>
    </citation>
    <scope>NUCLEOTIDE SEQUENCE [LARGE SCALE GENOMIC DNA]</scope>
    <source>
        <strain evidence="10 11">NRRL 2903</strain>
    </source>
</reference>
<keyword evidence="6" id="KW-0804">Transcription</keyword>
<feature type="domain" description="Zn(2)-C6 fungal-type" evidence="9">
    <location>
        <begin position="62"/>
        <end position="91"/>
    </location>
</feature>
<dbReference type="GO" id="GO:0006351">
    <property type="term" value="P:DNA-templated transcription"/>
    <property type="evidence" value="ECO:0007669"/>
    <property type="project" value="InterPro"/>
</dbReference>
<feature type="region of interest" description="Disordered" evidence="8">
    <location>
        <begin position="131"/>
        <end position="163"/>
    </location>
</feature>
<dbReference type="PROSITE" id="PS50048">
    <property type="entry name" value="ZN2_CY6_FUNGAL_2"/>
    <property type="match status" value="1"/>
</dbReference>
<keyword evidence="2" id="KW-0479">Metal-binding</keyword>
<dbReference type="AlphaFoldDB" id="A0AAN5Z695"/>
<dbReference type="EMBL" id="JAAMOD010000228">
    <property type="protein sequence ID" value="KAF5234551.1"/>
    <property type="molecule type" value="Genomic_DNA"/>
</dbReference>
<dbReference type="CDD" id="cd00067">
    <property type="entry name" value="GAL4"/>
    <property type="match status" value="1"/>
</dbReference>
<dbReference type="SUPFAM" id="SSF57701">
    <property type="entry name" value="Zn2/Cys6 DNA-binding domain"/>
    <property type="match status" value="1"/>
</dbReference>
<proteinExistence type="predicted"/>